<dbReference type="GO" id="GO:0003723">
    <property type="term" value="F:RNA binding"/>
    <property type="evidence" value="ECO:0007669"/>
    <property type="project" value="InterPro"/>
</dbReference>
<protein>
    <recommendedName>
        <fullName evidence="5">Pentatricopeptide repeat-containing protein</fullName>
    </recommendedName>
</protein>
<dbReference type="Pfam" id="PF13041">
    <property type="entry name" value="PPR_2"/>
    <property type="match status" value="3"/>
</dbReference>
<feature type="repeat" description="PPR" evidence="2">
    <location>
        <begin position="124"/>
        <end position="158"/>
    </location>
</feature>
<feature type="repeat" description="PPR" evidence="2">
    <location>
        <begin position="227"/>
        <end position="261"/>
    </location>
</feature>
<keyword evidence="4" id="KW-1185">Reference proteome</keyword>
<dbReference type="FunFam" id="1.25.40.10:FF:000427">
    <property type="entry name" value="Pentatricopeptide repeat-containing protein chloroplastic"/>
    <property type="match status" value="1"/>
</dbReference>
<comment type="caution">
    <text evidence="3">The sequence shown here is derived from an EMBL/GenBank/DDBJ whole genome shotgun (WGS) entry which is preliminary data.</text>
</comment>
<dbReference type="AlphaFoldDB" id="A0AAP0SDA4"/>
<dbReference type="InterPro" id="IPR011990">
    <property type="entry name" value="TPR-like_helical_dom_sf"/>
</dbReference>
<dbReference type="PROSITE" id="PS51375">
    <property type="entry name" value="PPR"/>
    <property type="match status" value="3"/>
</dbReference>
<dbReference type="Proteomes" id="UP001415857">
    <property type="component" value="Unassembled WGS sequence"/>
</dbReference>
<organism evidence="3 4">
    <name type="scientific">Liquidambar formosana</name>
    <name type="common">Formosan gum</name>
    <dbReference type="NCBI Taxonomy" id="63359"/>
    <lineage>
        <taxon>Eukaryota</taxon>
        <taxon>Viridiplantae</taxon>
        <taxon>Streptophyta</taxon>
        <taxon>Embryophyta</taxon>
        <taxon>Tracheophyta</taxon>
        <taxon>Spermatophyta</taxon>
        <taxon>Magnoliopsida</taxon>
        <taxon>eudicotyledons</taxon>
        <taxon>Gunneridae</taxon>
        <taxon>Pentapetalae</taxon>
        <taxon>Saxifragales</taxon>
        <taxon>Altingiaceae</taxon>
        <taxon>Liquidambar</taxon>
    </lineage>
</organism>
<name>A0AAP0SDA4_LIQFO</name>
<feature type="repeat" description="PPR" evidence="2">
    <location>
        <begin position="328"/>
        <end position="362"/>
    </location>
</feature>
<reference evidence="3 4" key="1">
    <citation type="journal article" date="2024" name="Plant J.">
        <title>Genome sequences and population genomics reveal climatic adaptation and genomic divergence between two closely related sweetgum species.</title>
        <authorList>
            <person name="Xu W.Q."/>
            <person name="Ren C.Q."/>
            <person name="Zhang X.Y."/>
            <person name="Comes H.P."/>
            <person name="Liu X.H."/>
            <person name="Li Y.G."/>
            <person name="Kettle C.J."/>
            <person name="Jalonen R."/>
            <person name="Gaisberger H."/>
            <person name="Ma Y.Z."/>
            <person name="Qiu Y.X."/>
        </authorList>
    </citation>
    <scope>NUCLEOTIDE SEQUENCE [LARGE SCALE GENOMIC DNA]</scope>
    <source>
        <strain evidence="3">Hangzhou</strain>
    </source>
</reference>
<keyword evidence="1" id="KW-0677">Repeat</keyword>
<dbReference type="InterPro" id="IPR002885">
    <property type="entry name" value="PPR_rpt"/>
</dbReference>
<dbReference type="Gene3D" id="1.25.40.10">
    <property type="entry name" value="Tetratricopeptide repeat domain"/>
    <property type="match status" value="3"/>
</dbReference>
<dbReference type="EMBL" id="JBBPBK010000001">
    <property type="protein sequence ID" value="KAK9292847.1"/>
    <property type="molecule type" value="Genomic_DNA"/>
</dbReference>
<evidence type="ECO:0000256" key="1">
    <source>
        <dbReference type="ARBA" id="ARBA00022737"/>
    </source>
</evidence>
<evidence type="ECO:0000313" key="3">
    <source>
        <dbReference type="EMBL" id="KAK9292847.1"/>
    </source>
</evidence>
<dbReference type="Pfam" id="PF01535">
    <property type="entry name" value="PPR"/>
    <property type="match status" value="3"/>
</dbReference>
<proteinExistence type="predicted"/>
<dbReference type="PANTHER" id="PTHR47926">
    <property type="entry name" value="PENTATRICOPEPTIDE REPEAT-CONTAINING PROTEIN"/>
    <property type="match status" value="1"/>
</dbReference>
<dbReference type="InterPro" id="IPR046960">
    <property type="entry name" value="PPR_At4g14850-like_plant"/>
</dbReference>
<dbReference type="FunFam" id="1.25.40.10:FF:000409">
    <property type="entry name" value="Pentatricopeptide repeat-containing protein, chloroplastic"/>
    <property type="match status" value="1"/>
</dbReference>
<sequence>MIKTRFDHAHQIFLHSFRPHLSSLARHNFLITSYIKNNQPKNALKIYAQMRRMDTEVDNFAVPSVLKACGQILSTQLGKEIHGFVVKNGLDGDVFVRNALMQMYSECGGVESARLVFDKMTERDVVSWSTMIRSYSRNRLFDRALELIREMHFMQVKPSEVAMISMVNLFADIANEQLGKPMHAYVIRNWNTGQMGVPITTALIDMYVKCGNLASARRLFKGLTQKSVVSWTAMIAGYIRCNKLNEGAKLFVRMVEASVLPNEITMLSLIIECGFAGAIELGKQLHGYILRNGFAMSLALATALVDMYGKCGEIRNARALFDSTENRDVMVWTAMIAAYAQANCVNQAFDLFVQMRNIGIRPNEVTMVSLLALCAEAGALTWAHGSMLI</sequence>
<accession>A0AAP0SDA4</accession>
<gene>
    <name evidence="3" type="ORF">L1049_020827</name>
</gene>
<evidence type="ECO:0000313" key="4">
    <source>
        <dbReference type="Proteomes" id="UP001415857"/>
    </source>
</evidence>
<dbReference type="PANTHER" id="PTHR47926:SF347">
    <property type="entry name" value="PENTATRICOPEPTIDE REPEAT-CONTAINING PROTEIN"/>
    <property type="match status" value="1"/>
</dbReference>
<dbReference type="GO" id="GO:0009451">
    <property type="term" value="P:RNA modification"/>
    <property type="evidence" value="ECO:0007669"/>
    <property type="project" value="InterPro"/>
</dbReference>
<evidence type="ECO:0000256" key="2">
    <source>
        <dbReference type="PROSITE-ProRule" id="PRU00708"/>
    </source>
</evidence>
<dbReference type="NCBIfam" id="TIGR00756">
    <property type="entry name" value="PPR"/>
    <property type="match status" value="3"/>
</dbReference>
<evidence type="ECO:0008006" key="5">
    <source>
        <dbReference type="Google" id="ProtNLM"/>
    </source>
</evidence>